<proteinExistence type="predicted"/>
<evidence type="ECO:0000313" key="1">
    <source>
        <dbReference type="EMBL" id="PKY55169.1"/>
    </source>
</evidence>
<comment type="caution">
    <text evidence="1">The sequence shown here is derived from an EMBL/GenBank/DDBJ whole genome shotgun (WGS) entry which is preliminary data.</text>
</comment>
<dbReference type="AlphaFoldDB" id="A0A2I1H8G0"/>
<dbReference type="OrthoDB" id="2487792at2759"/>
<protein>
    <submittedName>
        <fullName evidence="1">Uncharacterized protein</fullName>
    </submittedName>
</protein>
<reference evidence="1 2" key="1">
    <citation type="submission" date="2015-10" db="EMBL/GenBank/DDBJ databases">
        <title>Genome analyses suggest a sexual origin of heterokaryosis in a supposedly ancient asexual fungus.</title>
        <authorList>
            <person name="Ropars J."/>
            <person name="Sedzielewska K."/>
            <person name="Noel J."/>
            <person name="Charron P."/>
            <person name="Farinelli L."/>
            <person name="Marton T."/>
            <person name="Kruger M."/>
            <person name="Pelin A."/>
            <person name="Brachmann A."/>
            <person name="Corradi N."/>
        </authorList>
    </citation>
    <scope>NUCLEOTIDE SEQUENCE [LARGE SCALE GENOMIC DNA]</scope>
    <source>
        <strain evidence="1 2">A4</strain>
    </source>
</reference>
<keyword evidence="2" id="KW-1185">Reference proteome</keyword>
<dbReference type="EMBL" id="LLXI01001790">
    <property type="protein sequence ID" value="PKY55169.1"/>
    <property type="molecule type" value="Genomic_DNA"/>
</dbReference>
<evidence type="ECO:0000313" key="2">
    <source>
        <dbReference type="Proteomes" id="UP000234323"/>
    </source>
</evidence>
<gene>
    <name evidence="1" type="ORF">RhiirA4_474459</name>
</gene>
<organism evidence="1 2">
    <name type="scientific">Rhizophagus irregularis</name>
    <dbReference type="NCBI Taxonomy" id="588596"/>
    <lineage>
        <taxon>Eukaryota</taxon>
        <taxon>Fungi</taxon>
        <taxon>Fungi incertae sedis</taxon>
        <taxon>Mucoromycota</taxon>
        <taxon>Glomeromycotina</taxon>
        <taxon>Glomeromycetes</taxon>
        <taxon>Glomerales</taxon>
        <taxon>Glomeraceae</taxon>
        <taxon>Rhizophagus</taxon>
    </lineage>
</organism>
<accession>A0A2I1H8G0</accession>
<dbReference type="Proteomes" id="UP000234323">
    <property type="component" value="Unassembled WGS sequence"/>
</dbReference>
<sequence length="132" mass="15649">MSQRRWACNAHHHKIIKVHRLHGAVRITQYAHFYQLQLAGQASKQLNKDTLVSETVKQVHSNRLGIGYTVTIQKYNNRTDRDNKALRQKLKIPPDNTIYLSDSKKVRKKRLYYKEYSRLTFDVIHSSQQCER</sequence>
<name>A0A2I1H8G0_9GLOM</name>